<evidence type="ECO:0000256" key="1">
    <source>
        <dbReference type="ARBA" id="ARBA00022801"/>
    </source>
</evidence>
<feature type="domain" description="BD-FAE-like" evidence="3">
    <location>
        <begin position="68"/>
        <end position="266"/>
    </location>
</feature>
<dbReference type="InterPro" id="IPR050300">
    <property type="entry name" value="GDXG_lipolytic_enzyme"/>
</dbReference>
<evidence type="ECO:0000313" key="5">
    <source>
        <dbReference type="Proteomes" id="UP000249819"/>
    </source>
</evidence>
<proteinExistence type="predicted"/>
<dbReference type="Pfam" id="PF20434">
    <property type="entry name" value="BD-FAE"/>
    <property type="match status" value="1"/>
</dbReference>
<dbReference type="AlphaFoldDB" id="A0A327VQ63"/>
<dbReference type="InterPro" id="IPR029058">
    <property type="entry name" value="AB_hydrolase_fold"/>
</dbReference>
<accession>A0A327VQ63</accession>
<dbReference type="Proteomes" id="UP000249819">
    <property type="component" value="Unassembled WGS sequence"/>
</dbReference>
<keyword evidence="5" id="KW-1185">Reference proteome</keyword>
<dbReference type="PANTHER" id="PTHR48081:SF6">
    <property type="entry name" value="PEPTIDASE S9 PROLYL OLIGOPEPTIDASE CATALYTIC DOMAIN-CONTAINING PROTEIN"/>
    <property type="match status" value="1"/>
</dbReference>
<sequence length="322" mass="35351">MKAISILLLLFAGIVVRAQQQSVPLYEQGKVPNAIAPTSLFDTLRGQSWITGQDTVIIRPKNITPTLTIFEPAPGKATGIAVVVCSGGSYRGLADVVEGIPAAQKLAAAGITAFLLRYRLPRTDLMTHKEIVPVMDAQRAIQYVREHAAEYKIHPNEVGIMGFSAGGHLASTAGTHFNKTYVDNPRNTNLRPDFMVLVYPVISFADSLTHTRSRENLIGPDITPEKIHEYSNELQVSDNTPPVFIVHAMDDREVKVANSLYFTAALEQHHIPVKLFLYTTGGHGFGVNNQTATAQWIDPCLLWIKDTVAKTSADMARYSTSR</sequence>
<reference evidence="4 5" key="1">
    <citation type="submission" date="2018-06" db="EMBL/GenBank/DDBJ databases">
        <title>Genomic Encyclopedia of Archaeal and Bacterial Type Strains, Phase II (KMG-II): from individual species to whole genera.</title>
        <authorList>
            <person name="Goeker M."/>
        </authorList>
    </citation>
    <scope>NUCLEOTIDE SEQUENCE [LARGE SCALE GENOMIC DNA]</scope>
    <source>
        <strain evidence="4 5">DSM 29821</strain>
    </source>
</reference>
<dbReference type="EMBL" id="QLMA01000008">
    <property type="protein sequence ID" value="RAJ76564.1"/>
    <property type="molecule type" value="Genomic_DNA"/>
</dbReference>
<dbReference type="PANTHER" id="PTHR48081">
    <property type="entry name" value="AB HYDROLASE SUPERFAMILY PROTEIN C4A8.06C"/>
    <property type="match status" value="1"/>
</dbReference>
<evidence type="ECO:0000256" key="2">
    <source>
        <dbReference type="SAM" id="SignalP"/>
    </source>
</evidence>
<comment type="caution">
    <text evidence="4">The sequence shown here is derived from an EMBL/GenBank/DDBJ whole genome shotgun (WGS) entry which is preliminary data.</text>
</comment>
<keyword evidence="1" id="KW-0378">Hydrolase</keyword>
<dbReference type="SUPFAM" id="SSF53474">
    <property type="entry name" value="alpha/beta-Hydrolases"/>
    <property type="match status" value="1"/>
</dbReference>
<dbReference type="GO" id="GO:0016787">
    <property type="term" value="F:hydrolase activity"/>
    <property type="evidence" value="ECO:0007669"/>
    <property type="project" value="UniProtKB-KW"/>
</dbReference>
<feature type="signal peptide" evidence="2">
    <location>
        <begin position="1"/>
        <end position="18"/>
    </location>
</feature>
<evidence type="ECO:0000313" key="4">
    <source>
        <dbReference type="EMBL" id="RAJ76564.1"/>
    </source>
</evidence>
<dbReference type="Gene3D" id="3.40.50.1820">
    <property type="entry name" value="alpha/beta hydrolase"/>
    <property type="match status" value="1"/>
</dbReference>
<dbReference type="InterPro" id="IPR049492">
    <property type="entry name" value="BD-FAE-like_dom"/>
</dbReference>
<name>A0A327VQ63_9BACT</name>
<evidence type="ECO:0000259" key="3">
    <source>
        <dbReference type="Pfam" id="PF20434"/>
    </source>
</evidence>
<feature type="chain" id="PRO_5016355752" evidence="2">
    <location>
        <begin position="19"/>
        <end position="322"/>
    </location>
</feature>
<gene>
    <name evidence="4" type="ORF">CLV59_10883</name>
</gene>
<keyword evidence="2" id="KW-0732">Signal</keyword>
<dbReference type="RefSeq" id="WP_111594290.1">
    <property type="nucleotide sequence ID" value="NZ_QLMA01000008.1"/>
</dbReference>
<dbReference type="OrthoDB" id="9794725at2"/>
<organism evidence="4 5">
    <name type="scientific">Chitinophaga dinghuensis</name>
    <dbReference type="NCBI Taxonomy" id="1539050"/>
    <lineage>
        <taxon>Bacteria</taxon>
        <taxon>Pseudomonadati</taxon>
        <taxon>Bacteroidota</taxon>
        <taxon>Chitinophagia</taxon>
        <taxon>Chitinophagales</taxon>
        <taxon>Chitinophagaceae</taxon>
        <taxon>Chitinophaga</taxon>
    </lineage>
</organism>
<protein>
    <submittedName>
        <fullName evidence="4">Acetyl esterase/lipase</fullName>
    </submittedName>
</protein>